<feature type="domain" description="ABC transporter" evidence="5">
    <location>
        <begin position="4"/>
        <end position="234"/>
    </location>
</feature>
<organism evidence="6 7">
    <name type="scientific">Cellulomonas uda</name>
    <dbReference type="NCBI Taxonomy" id="1714"/>
    <lineage>
        <taxon>Bacteria</taxon>
        <taxon>Bacillati</taxon>
        <taxon>Actinomycetota</taxon>
        <taxon>Actinomycetes</taxon>
        <taxon>Micrococcales</taxon>
        <taxon>Cellulomonadaceae</taxon>
        <taxon>Cellulomonas</taxon>
    </lineage>
</organism>
<dbReference type="Pfam" id="PF00005">
    <property type="entry name" value="ABC_tran"/>
    <property type="match status" value="1"/>
</dbReference>
<dbReference type="InterPro" id="IPR003593">
    <property type="entry name" value="AAA+_ATPase"/>
</dbReference>
<dbReference type="GO" id="GO:0016887">
    <property type="term" value="F:ATP hydrolysis activity"/>
    <property type="evidence" value="ECO:0007669"/>
    <property type="project" value="InterPro"/>
</dbReference>
<dbReference type="InterPro" id="IPR003439">
    <property type="entry name" value="ABC_transporter-like_ATP-bd"/>
</dbReference>
<dbReference type="SUPFAM" id="SSF52540">
    <property type="entry name" value="P-loop containing nucleoside triphosphate hydrolases"/>
    <property type="match status" value="1"/>
</dbReference>
<dbReference type="PANTHER" id="PTHR43335">
    <property type="entry name" value="ABC TRANSPORTER, ATP-BINDING PROTEIN"/>
    <property type="match status" value="1"/>
</dbReference>
<gene>
    <name evidence="6" type="ORF">CUD01_30730</name>
</gene>
<dbReference type="PANTHER" id="PTHR43335:SF2">
    <property type="entry name" value="ABC TRANSPORTER, ATP-BINDING PROTEIN"/>
    <property type="match status" value="1"/>
</dbReference>
<reference evidence="6 7" key="1">
    <citation type="submission" date="2019-06" db="EMBL/GenBank/DDBJ databases">
        <title>Whole genome shotgun sequence of Cellulomonas uda NBRC 3747.</title>
        <authorList>
            <person name="Hosoyama A."/>
            <person name="Uohara A."/>
            <person name="Ohji S."/>
            <person name="Ichikawa N."/>
        </authorList>
    </citation>
    <scope>NUCLEOTIDE SEQUENCE [LARGE SCALE GENOMIC DNA]</scope>
    <source>
        <strain evidence="6 7">NBRC 3747</strain>
    </source>
</reference>
<evidence type="ECO:0000256" key="4">
    <source>
        <dbReference type="ARBA" id="ARBA00022840"/>
    </source>
</evidence>
<proteinExistence type="inferred from homology"/>
<evidence type="ECO:0000313" key="7">
    <source>
        <dbReference type="Proteomes" id="UP000315842"/>
    </source>
</evidence>
<dbReference type="Proteomes" id="UP000315842">
    <property type="component" value="Unassembled WGS sequence"/>
</dbReference>
<dbReference type="EMBL" id="BJLP01000075">
    <property type="protein sequence ID" value="GEA82629.1"/>
    <property type="molecule type" value="Genomic_DNA"/>
</dbReference>
<sequence length="244" mass="26170">MTGTRVADLTVQLGRTIALTNVTVAFSSGVTAVVGANGSGKSTLLRCMAGLVRPHAGSVHVAGHSLATPDGRRAARAALGYLSQRTDFPGSYTVREALRYGAWLHRVPRAERESTVRDAVERFALTDHQVAELRTLSGGTRQRVYIALASIHRPSVLMLDEPSVGLDLAQRHALREVIHRASQDSTVVVTTHDIDDLVSMADRLVVLAEGVVVFNGTVTELDATGDRSNVERQVRTLMTGAQVA</sequence>
<keyword evidence="3" id="KW-0547">Nucleotide-binding</keyword>
<dbReference type="PROSITE" id="PS50893">
    <property type="entry name" value="ABC_TRANSPORTER_2"/>
    <property type="match status" value="1"/>
</dbReference>
<keyword evidence="4" id="KW-0067">ATP-binding</keyword>
<evidence type="ECO:0000259" key="5">
    <source>
        <dbReference type="PROSITE" id="PS50893"/>
    </source>
</evidence>
<comment type="caution">
    <text evidence="6">The sequence shown here is derived from an EMBL/GenBank/DDBJ whole genome shotgun (WGS) entry which is preliminary data.</text>
</comment>
<keyword evidence="2" id="KW-0813">Transport</keyword>
<name>A0A4Y3KDW4_CELUD</name>
<comment type="similarity">
    <text evidence="1">Belongs to the ABC transporter superfamily.</text>
</comment>
<dbReference type="GO" id="GO:0005524">
    <property type="term" value="F:ATP binding"/>
    <property type="evidence" value="ECO:0007669"/>
    <property type="project" value="UniProtKB-KW"/>
</dbReference>
<accession>A0A4Y3KDW4</accession>
<dbReference type="Gene3D" id="3.40.50.300">
    <property type="entry name" value="P-loop containing nucleotide triphosphate hydrolases"/>
    <property type="match status" value="1"/>
</dbReference>
<protein>
    <recommendedName>
        <fullName evidence="5">ABC transporter domain-containing protein</fullName>
    </recommendedName>
</protein>
<dbReference type="SMART" id="SM00382">
    <property type="entry name" value="AAA"/>
    <property type="match status" value="1"/>
</dbReference>
<evidence type="ECO:0000256" key="1">
    <source>
        <dbReference type="ARBA" id="ARBA00005417"/>
    </source>
</evidence>
<dbReference type="InterPro" id="IPR027417">
    <property type="entry name" value="P-loop_NTPase"/>
</dbReference>
<evidence type="ECO:0000313" key="6">
    <source>
        <dbReference type="EMBL" id="GEA82629.1"/>
    </source>
</evidence>
<keyword evidence="7" id="KW-1185">Reference proteome</keyword>
<evidence type="ECO:0000256" key="2">
    <source>
        <dbReference type="ARBA" id="ARBA00022448"/>
    </source>
</evidence>
<evidence type="ECO:0000256" key="3">
    <source>
        <dbReference type="ARBA" id="ARBA00022741"/>
    </source>
</evidence>
<dbReference type="AlphaFoldDB" id="A0A4Y3KDW4"/>